<proteinExistence type="predicted"/>
<name>A0A146G8L0_TERSA</name>
<gene>
    <name evidence="6" type="ORF">TSACC_22458</name>
</gene>
<dbReference type="Pfam" id="PF07589">
    <property type="entry name" value="PEP-CTERM"/>
    <property type="match status" value="1"/>
</dbReference>
<dbReference type="NCBIfam" id="TIGR02595">
    <property type="entry name" value="PEP_CTERM"/>
    <property type="match status" value="1"/>
</dbReference>
<dbReference type="NCBIfam" id="TIGR02601">
    <property type="entry name" value="autotrns_rpt"/>
    <property type="match status" value="1"/>
</dbReference>
<reference evidence="7" key="1">
    <citation type="journal article" date="2017" name="Genome Announc.">
        <title>Draft Genome Sequence of Terrimicrobium sacchariphilum NM-5T, a Facultative Anaerobic Soil Bacterium of the Class Spartobacteria.</title>
        <authorList>
            <person name="Qiu Y.L."/>
            <person name="Tourlousse D.M."/>
            <person name="Matsuura N."/>
            <person name="Ohashi A."/>
            <person name="Sekiguchi Y."/>
        </authorList>
    </citation>
    <scope>NUCLEOTIDE SEQUENCE [LARGE SCALE GENOMIC DNA]</scope>
    <source>
        <strain evidence="7">NM-5</strain>
    </source>
</reference>
<dbReference type="AlphaFoldDB" id="A0A146G8L0"/>
<protein>
    <submittedName>
        <fullName evidence="6">PEP-CTERM protein-sorting domain-containing protein</fullName>
    </submittedName>
</protein>
<keyword evidence="3" id="KW-0812">Transmembrane</keyword>
<dbReference type="RefSeq" id="WP_075079706.1">
    <property type="nucleotide sequence ID" value="NZ_BDCO01000002.1"/>
</dbReference>
<evidence type="ECO:0000259" key="5">
    <source>
        <dbReference type="Pfam" id="PF07589"/>
    </source>
</evidence>
<dbReference type="OrthoDB" id="200337at2"/>
<evidence type="ECO:0000256" key="2">
    <source>
        <dbReference type="SAM" id="MobiDB-lite"/>
    </source>
</evidence>
<dbReference type="InterPro" id="IPR013425">
    <property type="entry name" value="Autotrns_rpt"/>
</dbReference>
<feature type="signal peptide" evidence="4">
    <location>
        <begin position="1"/>
        <end position="42"/>
    </location>
</feature>
<keyword evidence="7" id="KW-1185">Reference proteome</keyword>
<evidence type="ECO:0000256" key="4">
    <source>
        <dbReference type="SAM" id="SignalP"/>
    </source>
</evidence>
<dbReference type="Proteomes" id="UP000076023">
    <property type="component" value="Unassembled WGS sequence"/>
</dbReference>
<keyword evidence="1 4" id="KW-0732">Signal</keyword>
<keyword evidence="3" id="KW-1133">Transmembrane helix</keyword>
<evidence type="ECO:0000313" key="7">
    <source>
        <dbReference type="Proteomes" id="UP000076023"/>
    </source>
</evidence>
<evidence type="ECO:0000256" key="3">
    <source>
        <dbReference type="SAM" id="Phobius"/>
    </source>
</evidence>
<dbReference type="InterPro" id="IPR013424">
    <property type="entry name" value="Ice-binding_C"/>
</dbReference>
<feature type="chain" id="PRO_5007524547" evidence="4">
    <location>
        <begin position="43"/>
        <end position="464"/>
    </location>
</feature>
<feature type="transmembrane region" description="Helical" evidence="3">
    <location>
        <begin position="440"/>
        <end position="457"/>
    </location>
</feature>
<organism evidence="6 7">
    <name type="scientific">Terrimicrobium sacchariphilum</name>
    <dbReference type="NCBI Taxonomy" id="690879"/>
    <lineage>
        <taxon>Bacteria</taxon>
        <taxon>Pseudomonadati</taxon>
        <taxon>Verrucomicrobiota</taxon>
        <taxon>Terrimicrobiia</taxon>
        <taxon>Terrimicrobiales</taxon>
        <taxon>Terrimicrobiaceae</taxon>
        <taxon>Terrimicrobium</taxon>
    </lineage>
</organism>
<accession>A0A146G8L0</accession>
<dbReference type="EMBL" id="BDCO01000002">
    <property type="protein sequence ID" value="GAT34035.1"/>
    <property type="molecule type" value="Genomic_DNA"/>
</dbReference>
<comment type="caution">
    <text evidence="6">The sequence shown here is derived from an EMBL/GenBank/DDBJ whole genome shotgun (WGS) entry which is preliminary data.</text>
</comment>
<sequence>MNTLQSPNLAKPSFLNPAARTFRRRCAALLCASFAAAPALHAQYVWSGGSTTWDSTGSPGWNGSAPNSAGAGVTKTDSTSATITQNNSAGVTIGSFTLSGGAGTFGVTPSNALTFNQDGNGAGAAAITNAGTNTNSRVNFGSGTLTLADDIVISNTGSSTNASGSIAISSTIGGTGNVTFSNVSNNAAAGHITLSGPNTFTGTVTVQKGAVTFSNATSLGNSANAVHLGSAGNSATLVSSSNSVTHAYNITVASTLGTNVLGSINTSTFDTTFSGTLALNGNVSLTSSKTSNAAVLYTGAISGGGNVTLIGNGKTQFGDGTASVTNTYTGNTTLSDSSSLLLADNAKMTFVIGASGVNNKITGTANQTLTLNGDFIFDLSGAAANGSWTIVDIGTLNESFGSSFSIVGFTEAANVWTYVSGTKTYTFSEATGVLSAVPEPSTIILWGLGAAFVLFGMRRRARHA</sequence>
<feature type="region of interest" description="Disordered" evidence="2">
    <location>
        <begin position="55"/>
        <end position="77"/>
    </location>
</feature>
<dbReference type="InParanoid" id="A0A146G8L0"/>
<evidence type="ECO:0000313" key="6">
    <source>
        <dbReference type="EMBL" id="GAT34035.1"/>
    </source>
</evidence>
<keyword evidence="3" id="KW-0472">Membrane</keyword>
<dbReference type="STRING" id="690879.TSACC_22458"/>
<evidence type="ECO:0000256" key="1">
    <source>
        <dbReference type="ARBA" id="ARBA00022729"/>
    </source>
</evidence>
<feature type="domain" description="Ice-binding protein C-terminal" evidence="5">
    <location>
        <begin position="436"/>
        <end position="460"/>
    </location>
</feature>